<name>A0A1Y4DC27_9BACT</name>
<proteinExistence type="predicted"/>
<dbReference type="Proteomes" id="UP000196368">
    <property type="component" value="Unassembled WGS sequence"/>
</dbReference>
<organism evidence="2 3">
    <name type="scientific">Candidatus Avelusimicrobium gallicola</name>
    <dbReference type="NCBI Taxonomy" id="2562704"/>
    <lineage>
        <taxon>Bacteria</taxon>
        <taxon>Pseudomonadati</taxon>
        <taxon>Elusimicrobiota</taxon>
        <taxon>Elusimicrobia</taxon>
        <taxon>Elusimicrobiales</taxon>
        <taxon>Elusimicrobiaceae</taxon>
        <taxon>Candidatus Avelusimicrobium</taxon>
    </lineage>
</organism>
<dbReference type="AlphaFoldDB" id="A0A1Y4DC27"/>
<gene>
    <name evidence="2" type="ORF">B5F75_05285</name>
</gene>
<evidence type="ECO:0000256" key="1">
    <source>
        <dbReference type="SAM" id="SignalP"/>
    </source>
</evidence>
<evidence type="ECO:0000313" key="3">
    <source>
        <dbReference type="Proteomes" id="UP000196368"/>
    </source>
</evidence>
<feature type="chain" id="PRO_5011988710" evidence="1">
    <location>
        <begin position="22"/>
        <end position="267"/>
    </location>
</feature>
<dbReference type="EMBL" id="NFJD01000003">
    <property type="protein sequence ID" value="OUO56606.1"/>
    <property type="molecule type" value="Genomic_DNA"/>
</dbReference>
<reference evidence="3" key="1">
    <citation type="submission" date="2017-04" db="EMBL/GenBank/DDBJ databases">
        <title>Function of individual gut microbiota members based on whole genome sequencing of pure cultures obtained from chicken caecum.</title>
        <authorList>
            <person name="Medvecky M."/>
            <person name="Cejkova D."/>
            <person name="Polansky O."/>
            <person name="Karasova D."/>
            <person name="Kubasova T."/>
            <person name="Cizek A."/>
            <person name="Rychlik I."/>
        </authorList>
    </citation>
    <scope>NUCLEOTIDE SEQUENCE [LARGE SCALE GENOMIC DNA]</scope>
    <source>
        <strain evidence="3">An273</strain>
    </source>
</reference>
<keyword evidence="3" id="KW-1185">Reference proteome</keyword>
<dbReference type="RefSeq" id="WP_087288694.1">
    <property type="nucleotide sequence ID" value="NZ_NFJD01000003.1"/>
</dbReference>
<keyword evidence="1" id="KW-0732">Signal</keyword>
<evidence type="ECO:0000313" key="2">
    <source>
        <dbReference type="EMBL" id="OUO56606.1"/>
    </source>
</evidence>
<sequence>MKKILVLLVVLLLESQSVVFGQSAYQLVRVAKRAKFKPVSTGKITGHVQAPLASASLAQYISSLRKPTSLRTYTQNRTFANKLGTVTVPEIHIELSFPAPILRSPSTLWGSYHYLRVLTSLSRERGAVHPKYIPLWKSIFYVGGYNGVHHIVNKSTLKEIYATMKREAMEKGQPWTIRLDELQRNAPGSLHPFHGRPEFSVLFHNIDRQLALYQQGGIRAIIIDYFDALDAFHKMYPNEAPFIPPHVRQNTLLEAKLWSETFHLKWE</sequence>
<comment type="caution">
    <text evidence="2">The sequence shown here is derived from an EMBL/GenBank/DDBJ whole genome shotgun (WGS) entry which is preliminary data.</text>
</comment>
<accession>A0A1Y4DC27</accession>
<protein>
    <submittedName>
        <fullName evidence="2">Uncharacterized protein</fullName>
    </submittedName>
</protein>
<feature type="signal peptide" evidence="1">
    <location>
        <begin position="1"/>
        <end position="21"/>
    </location>
</feature>